<dbReference type="Proteomes" id="UP000605970">
    <property type="component" value="Unassembled WGS sequence"/>
</dbReference>
<proteinExistence type="predicted"/>
<dbReference type="FunFam" id="3.40.50.10190:FF:000010">
    <property type="entry name" value="DNA topoisomerase II binding protein 1"/>
    <property type="match status" value="2"/>
</dbReference>
<dbReference type="Pfam" id="PF00533">
    <property type="entry name" value="BRCT"/>
    <property type="match status" value="1"/>
</dbReference>
<evidence type="ECO:0000313" key="4">
    <source>
        <dbReference type="EMBL" id="KAF7632320.1"/>
    </source>
</evidence>
<keyword evidence="5" id="KW-1185">Reference proteome</keyword>
<dbReference type="CDD" id="cd00027">
    <property type="entry name" value="BRCT"/>
    <property type="match status" value="3"/>
</dbReference>
<dbReference type="InterPro" id="IPR059215">
    <property type="entry name" value="BRCT2_TopBP1-like"/>
</dbReference>
<dbReference type="EMBL" id="JABEBT010000105">
    <property type="protein sequence ID" value="KAF7632320.1"/>
    <property type="molecule type" value="Genomic_DNA"/>
</dbReference>
<dbReference type="GO" id="GO:0033314">
    <property type="term" value="P:mitotic DNA replication checkpoint signaling"/>
    <property type="evidence" value="ECO:0007669"/>
    <property type="project" value="TreeGrafter"/>
</dbReference>
<evidence type="ECO:0000256" key="2">
    <source>
        <dbReference type="SAM" id="MobiDB-lite"/>
    </source>
</evidence>
<feature type="region of interest" description="Disordered" evidence="2">
    <location>
        <begin position="221"/>
        <end position="240"/>
    </location>
</feature>
<dbReference type="SMART" id="SM00292">
    <property type="entry name" value="BRCT"/>
    <property type="match status" value="5"/>
</dbReference>
<dbReference type="AlphaFoldDB" id="A0A8S9ZG80"/>
<feature type="domain" description="BRCT" evidence="3">
    <location>
        <begin position="265"/>
        <end position="338"/>
    </location>
</feature>
<dbReference type="InterPro" id="IPR001357">
    <property type="entry name" value="BRCT_dom"/>
</dbReference>
<feature type="domain" description="BRCT" evidence="3">
    <location>
        <begin position="104"/>
        <end position="194"/>
    </location>
</feature>
<dbReference type="Pfam" id="PF12738">
    <property type="entry name" value="PTCB-BRCT"/>
    <property type="match status" value="4"/>
</dbReference>
<gene>
    <name evidence="4" type="ORF">Mgra_00008245</name>
</gene>
<accession>A0A8S9ZG80</accession>
<dbReference type="Gene3D" id="3.40.50.10190">
    <property type="entry name" value="BRCT domain"/>
    <property type="match status" value="5"/>
</dbReference>
<evidence type="ECO:0000259" key="3">
    <source>
        <dbReference type="PROSITE" id="PS50172"/>
    </source>
</evidence>
<dbReference type="SUPFAM" id="SSF52113">
    <property type="entry name" value="BRCT domain"/>
    <property type="match status" value="5"/>
</dbReference>
<feature type="domain" description="BRCT" evidence="3">
    <location>
        <begin position="9"/>
        <end position="84"/>
    </location>
</feature>
<dbReference type="PROSITE" id="PS50172">
    <property type="entry name" value="BRCT"/>
    <property type="match status" value="5"/>
</dbReference>
<dbReference type="PANTHER" id="PTHR13561:SF20">
    <property type="entry name" value="DNA TOPOISOMERASE 2-BINDING PROTEIN 1"/>
    <property type="match status" value="1"/>
</dbReference>
<organism evidence="4 5">
    <name type="scientific">Meloidogyne graminicola</name>
    <dbReference type="NCBI Taxonomy" id="189291"/>
    <lineage>
        <taxon>Eukaryota</taxon>
        <taxon>Metazoa</taxon>
        <taxon>Ecdysozoa</taxon>
        <taxon>Nematoda</taxon>
        <taxon>Chromadorea</taxon>
        <taxon>Rhabditida</taxon>
        <taxon>Tylenchina</taxon>
        <taxon>Tylenchomorpha</taxon>
        <taxon>Tylenchoidea</taxon>
        <taxon>Meloidogynidae</taxon>
        <taxon>Meloidogyninae</taxon>
        <taxon>Meloidogyne</taxon>
    </lineage>
</organism>
<dbReference type="InterPro" id="IPR036420">
    <property type="entry name" value="BRCT_dom_sf"/>
</dbReference>
<dbReference type="PANTHER" id="PTHR13561">
    <property type="entry name" value="DNA REPLICATION REGULATOR DPB11-RELATED"/>
    <property type="match status" value="1"/>
</dbReference>
<dbReference type="GO" id="GO:0007095">
    <property type="term" value="P:mitotic G2 DNA damage checkpoint signaling"/>
    <property type="evidence" value="ECO:0007669"/>
    <property type="project" value="TreeGrafter"/>
</dbReference>
<dbReference type="CDD" id="cd17731">
    <property type="entry name" value="BRCT_TopBP1_rpt2_like"/>
    <property type="match status" value="2"/>
</dbReference>
<evidence type="ECO:0000313" key="5">
    <source>
        <dbReference type="Proteomes" id="UP000605970"/>
    </source>
</evidence>
<keyword evidence="1" id="KW-0677">Repeat</keyword>
<protein>
    <recommendedName>
        <fullName evidence="3">BRCT domain-containing protein</fullName>
    </recommendedName>
</protein>
<dbReference type="OrthoDB" id="251770at2759"/>
<sequence length="631" mass="70488">MALEMNNSYKVKAFNGVLISFTGISVENKMALTSLVNEMGGKTTADFDENVTHLIANTCDNHSSEYIKARHRGIPVIVPGWIQDAHASVNPMVDFLSEDTIDIYRTPIFTGCEITISGFTSNERVEIGRLVELHGGKFSGQMVKNSCTHLIVANNSGEKYRRAKEWKNIYIVNEKWLKQSILHRFRLDENDTIYSVEGEQLETSPVLASVVVQPQPVLSTGQLVKSPSHSRNSPDKSVTNILPDYQTQSPIIKDNYIAPKMNNSYKSKAFNGVLISFTGISVENKMALTNLVNEMGGKTAADFDENVTHLIANTCDNHSSEYIKARHRGIPVLLPEWIQAASSNTDPTSDFLSEDTIDIYRTPIFTGCEITISGFTCNERVEIGRLVELHGGKFSEQMVKNSCTHLIISNNSGEKYRRAKEWKNIYIVNEKWLKQSILHRFRLDENDTIYSVEGEQLETSPVLASVVVQPQPVLSTGQLVKSPSHSRNSPDKSVTNILPDYQTQSPIIKDKCIATKMNNSYKSKAFNGVLISFTGISVENKMALTNLVNEMGGKTTADFDENVTHLIANTCDNHSAKYNAARRRRIPVLLPEWIQAASSNTDPTSDFLSEDTIDIYRTPIFTGCVINYCYL</sequence>
<feature type="domain" description="BRCT" evidence="3">
    <location>
        <begin position="521"/>
        <end position="594"/>
    </location>
</feature>
<reference evidence="4" key="1">
    <citation type="journal article" date="2020" name="Ecol. Evol.">
        <title>Genome structure and content of the rice root-knot nematode (Meloidogyne graminicola).</title>
        <authorList>
            <person name="Phan N.T."/>
            <person name="Danchin E.G.J."/>
            <person name="Klopp C."/>
            <person name="Perfus-Barbeoch L."/>
            <person name="Kozlowski D.K."/>
            <person name="Koutsovoulos G.D."/>
            <person name="Lopez-Roques C."/>
            <person name="Bouchez O."/>
            <person name="Zahm M."/>
            <person name="Besnard G."/>
            <person name="Bellafiore S."/>
        </authorList>
    </citation>
    <scope>NUCLEOTIDE SEQUENCE</scope>
    <source>
        <strain evidence="4">VN-18</strain>
    </source>
</reference>
<dbReference type="GO" id="GO:0006270">
    <property type="term" value="P:DNA replication initiation"/>
    <property type="evidence" value="ECO:0007669"/>
    <property type="project" value="TreeGrafter"/>
</dbReference>
<evidence type="ECO:0000256" key="1">
    <source>
        <dbReference type="ARBA" id="ARBA00022737"/>
    </source>
</evidence>
<feature type="domain" description="BRCT" evidence="3">
    <location>
        <begin position="360"/>
        <end position="450"/>
    </location>
</feature>
<name>A0A8S9ZG80_9BILA</name>
<comment type="caution">
    <text evidence="4">The sequence shown here is derived from an EMBL/GenBank/DDBJ whole genome shotgun (WGS) entry which is preliminary data.</text>
</comment>